<gene>
    <name evidence="2" type="ORF">P4O66_002056</name>
</gene>
<feature type="compositionally biased region" description="Low complexity" evidence="1">
    <location>
        <begin position="284"/>
        <end position="305"/>
    </location>
</feature>
<evidence type="ECO:0000256" key="1">
    <source>
        <dbReference type="SAM" id="MobiDB-lite"/>
    </source>
</evidence>
<proteinExistence type="predicted"/>
<evidence type="ECO:0000313" key="3">
    <source>
        <dbReference type="Proteomes" id="UP001239994"/>
    </source>
</evidence>
<sequence length="394" mass="44573">MEQTTAEHLMEQTTAERLIEQTTAEHLMEQTTAERLMEQTTAERLIEQTTAEHLMEQTTAERLIEQTTAEHLMEQTTAERLIEQTTAEHLMEQTTAERLMEQTTAERLIEQTTAEHLMEQTTAERLIEQTTAERLGLRLEAAHLVSLTRAVKKPLQKSLEVLETPPIVHLHGVASHCAASQERHRCVLRHEVIADTRHSCLSKHQLKVSRQERWGVLVHMRWASHVTPPPGRPRGREQEELMLPDALIYASYRLGSTGAPCTLTEYTEHVLEQLQSDSSDADSSDTGTSDTNSSDTDTSDTDTNSLCHGQDYRNKNKMSDCKNSVQEFHFADPHLWPGFSGTLGQPCRLKLAQLRHLTVFSNERSHETTLMAIKKPTTSSVPCSLPYFAVVLPR</sequence>
<feature type="region of interest" description="Disordered" evidence="1">
    <location>
        <begin position="275"/>
        <end position="310"/>
    </location>
</feature>
<dbReference type="AlphaFoldDB" id="A0AAD8Z128"/>
<dbReference type="Proteomes" id="UP001239994">
    <property type="component" value="Unassembled WGS sequence"/>
</dbReference>
<accession>A0AAD8Z128</accession>
<keyword evidence="3" id="KW-1185">Reference proteome</keyword>
<reference evidence="2" key="1">
    <citation type="submission" date="2023-03" db="EMBL/GenBank/DDBJ databases">
        <title>Electrophorus voltai genome.</title>
        <authorList>
            <person name="Bian C."/>
        </authorList>
    </citation>
    <scope>NUCLEOTIDE SEQUENCE</scope>
    <source>
        <strain evidence="2">CB-2022</strain>
        <tissue evidence="2">Muscle</tissue>
    </source>
</reference>
<evidence type="ECO:0000313" key="2">
    <source>
        <dbReference type="EMBL" id="KAK1791007.1"/>
    </source>
</evidence>
<organism evidence="2 3">
    <name type="scientific">Electrophorus voltai</name>
    <dbReference type="NCBI Taxonomy" id="2609070"/>
    <lineage>
        <taxon>Eukaryota</taxon>
        <taxon>Metazoa</taxon>
        <taxon>Chordata</taxon>
        <taxon>Craniata</taxon>
        <taxon>Vertebrata</taxon>
        <taxon>Euteleostomi</taxon>
        <taxon>Actinopterygii</taxon>
        <taxon>Neopterygii</taxon>
        <taxon>Teleostei</taxon>
        <taxon>Ostariophysi</taxon>
        <taxon>Gymnotiformes</taxon>
        <taxon>Gymnotoidei</taxon>
        <taxon>Gymnotidae</taxon>
        <taxon>Electrophorus</taxon>
    </lineage>
</organism>
<dbReference type="EMBL" id="JAROKS010000020">
    <property type="protein sequence ID" value="KAK1791007.1"/>
    <property type="molecule type" value="Genomic_DNA"/>
</dbReference>
<name>A0AAD8Z128_9TELE</name>
<protein>
    <submittedName>
        <fullName evidence="2">Uncharacterized protein</fullName>
    </submittedName>
</protein>
<comment type="caution">
    <text evidence="2">The sequence shown here is derived from an EMBL/GenBank/DDBJ whole genome shotgun (WGS) entry which is preliminary data.</text>
</comment>